<accession>A0A7G7CRP7</accession>
<feature type="region of interest" description="Disordered" evidence="1">
    <location>
        <begin position="353"/>
        <end position="408"/>
    </location>
</feature>
<sequence length="657" mass="72758">MVFDAAKVSGLETTIVDIYARAELYLIQIIRDALIAAGESPTWAEAQLLAIRQQQGRIQGLAATLQKQAPALYQDVVARAFLRGQIEAEKEILTLPTIESANSLINDTAVYAIAGEQVGIMSEVHKSILRRTDDIWRAITAEATGMALTGTMTTFDAAQRAFTRMARDGMGFYRDAAGRKWGLDTYAEMAIRHATNQAMRVGHTETYLQHGIDLVVISSHKNPAPQCAPYERKVISLTGKFPAGTHRIGDNIVDVKATMRDAEASGLHHPNCRHHHSAYIPGYTNLQPVTPPDDDHAGYKATQKQRYYERQIRASKRMEAAAINDKDIKAARQRTRTYQAKLRDHIAEHDLPRRRHREQMRTPKHPTPRGGGTSLTQRLDPVTIPTPATPVAPTPVEPRRRGRRAGQGGLSVADIMKQNDAPVANVVASKASVSECANIPDLPAPRLKETTTKTLASLPKTADKSWNAITKQANGEARYNCIRVASAVEMRRRGYDVTAGNSTFRPDSRANQDLVASTHKARRDLERNPARPTTADIAIGAWKTKDGQRRILVGAPEAKKGIRYGKNGATVKMFEDEMPDGASGFAVCKWKKDNAGHIWNWEKQDGKIRFFEAQTRRGFIDNDDYLPFASAGTLRMVRVDDLVPTDDVLKVIDIDNT</sequence>
<reference evidence="2 3" key="1">
    <citation type="submission" date="2020-07" db="EMBL/GenBank/DDBJ databases">
        <title>Complete genome and description of Corynebacterium incognita strain Marseille-Q3630 sp. nov.</title>
        <authorList>
            <person name="Boxberger M."/>
        </authorList>
    </citation>
    <scope>NUCLEOTIDE SEQUENCE [LARGE SCALE GENOMIC DNA]</scope>
    <source>
        <strain evidence="2 3">Marseille-Q3630</strain>
    </source>
</reference>
<evidence type="ECO:0008006" key="4">
    <source>
        <dbReference type="Google" id="ProtNLM"/>
    </source>
</evidence>
<proteinExistence type="predicted"/>
<dbReference type="AlphaFoldDB" id="A0A7G7CRP7"/>
<evidence type="ECO:0000313" key="2">
    <source>
        <dbReference type="EMBL" id="QNE90263.1"/>
    </source>
</evidence>
<name>A0A7G7CRP7_9CORY</name>
<evidence type="ECO:0000313" key="3">
    <source>
        <dbReference type="Proteomes" id="UP000515743"/>
    </source>
</evidence>
<dbReference type="Pfam" id="PF06152">
    <property type="entry name" value="Phage_min_cap2"/>
    <property type="match status" value="1"/>
</dbReference>
<dbReference type="Proteomes" id="UP000515743">
    <property type="component" value="Chromosome"/>
</dbReference>
<feature type="compositionally biased region" description="Pro residues" evidence="1">
    <location>
        <begin position="387"/>
        <end position="396"/>
    </location>
</feature>
<dbReference type="InterPro" id="IPR009319">
    <property type="entry name" value="Phage_A118_VSP1"/>
</dbReference>
<dbReference type="EMBL" id="CP059404">
    <property type="protein sequence ID" value="QNE90263.1"/>
    <property type="molecule type" value="Genomic_DNA"/>
</dbReference>
<evidence type="ECO:0000256" key="1">
    <source>
        <dbReference type="SAM" id="MobiDB-lite"/>
    </source>
</evidence>
<keyword evidence="3" id="KW-1185">Reference proteome</keyword>
<dbReference type="RefSeq" id="WP_185176636.1">
    <property type="nucleotide sequence ID" value="NZ_CP059404.1"/>
</dbReference>
<dbReference type="GO" id="GO:0005198">
    <property type="term" value="F:structural molecule activity"/>
    <property type="evidence" value="ECO:0007669"/>
    <property type="project" value="InterPro"/>
</dbReference>
<dbReference type="KEGG" id="cik:H0194_04600"/>
<gene>
    <name evidence="2" type="ORF">H0194_04600</name>
</gene>
<protein>
    <recommendedName>
        <fullName evidence="4">Phage minor capsid protein 2</fullName>
    </recommendedName>
</protein>
<organism evidence="2 3">
    <name type="scientific">Corynebacterium incognita</name>
    <dbReference type="NCBI Taxonomy" id="2754725"/>
    <lineage>
        <taxon>Bacteria</taxon>
        <taxon>Bacillati</taxon>
        <taxon>Actinomycetota</taxon>
        <taxon>Actinomycetes</taxon>
        <taxon>Mycobacteriales</taxon>
        <taxon>Corynebacteriaceae</taxon>
        <taxon>Corynebacterium</taxon>
    </lineage>
</organism>
<feature type="compositionally biased region" description="Basic residues" evidence="1">
    <location>
        <begin position="353"/>
        <end position="367"/>
    </location>
</feature>